<gene>
    <name evidence="1" type="ORF">GCM10009559_56430</name>
</gene>
<dbReference type="Proteomes" id="UP001499967">
    <property type="component" value="Unassembled WGS sequence"/>
</dbReference>
<dbReference type="EMBL" id="BAAAHP010000177">
    <property type="protein sequence ID" value="GAA0896880.1"/>
    <property type="molecule type" value="Genomic_DNA"/>
</dbReference>
<evidence type="ECO:0000313" key="2">
    <source>
        <dbReference type="Proteomes" id="UP001499967"/>
    </source>
</evidence>
<evidence type="ECO:0000313" key="1">
    <source>
        <dbReference type="EMBL" id="GAA0896880.1"/>
    </source>
</evidence>
<name>A0ABP3YPW1_9PSEU</name>
<sequence length="468" mass="50915">MREHNASLRAARKRVPSRVTPGEYMTRAELADAVNAWLWMNTGRRFELDDHLIGKWERGVVRYPIREYRAALRAVLAVDTDDELGFRPPGTREVDTVAGEAMPALGPWARGTIVAEASAAAEWDLINRRKALRGAATVVGASLVGPMSGWLEPLADAPLPSRSGAFALTEVQALEHLVATFREWRSTGGGLGRTAVLGQLSDVTERLRDAPAEGLTDRVFLVAAELAKIAASMAFDGGAHRIAQQHYVTSARLAKAGGNPSFGAVALAALARQSFDLGVPEDGLAVVQLAQRGTRATATPRLSAMLATREAWGHAQLGDVRRFRTAVETAEDAHATSDPASEPQWMRGFDTAELVGTIGARYRDLARHDRRYARQAVAYLGRALERRDPTRTRNRAFDLVSLSRAHLLIGEPDQAAATVREALPHLDPHRPGRLGRKLAEWHREATPFATVAAVADVREQTRITLGSD</sequence>
<proteinExistence type="predicted"/>
<dbReference type="RefSeq" id="WP_343944642.1">
    <property type="nucleotide sequence ID" value="NZ_BAAAHP010000177.1"/>
</dbReference>
<evidence type="ECO:0008006" key="3">
    <source>
        <dbReference type="Google" id="ProtNLM"/>
    </source>
</evidence>
<organism evidence="1 2">
    <name type="scientific">Pseudonocardia zijingensis</name>
    <dbReference type="NCBI Taxonomy" id="153376"/>
    <lineage>
        <taxon>Bacteria</taxon>
        <taxon>Bacillati</taxon>
        <taxon>Actinomycetota</taxon>
        <taxon>Actinomycetes</taxon>
        <taxon>Pseudonocardiales</taxon>
        <taxon>Pseudonocardiaceae</taxon>
        <taxon>Pseudonocardia</taxon>
    </lineage>
</organism>
<keyword evidence="2" id="KW-1185">Reference proteome</keyword>
<reference evidence="2" key="1">
    <citation type="journal article" date="2019" name="Int. J. Syst. Evol. Microbiol.">
        <title>The Global Catalogue of Microorganisms (GCM) 10K type strain sequencing project: providing services to taxonomists for standard genome sequencing and annotation.</title>
        <authorList>
            <consortium name="The Broad Institute Genomics Platform"/>
            <consortium name="The Broad Institute Genome Sequencing Center for Infectious Disease"/>
            <person name="Wu L."/>
            <person name="Ma J."/>
        </authorList>
    </citation>
    <scope>NUCLEOTIDE SEQUENCE [LARGE SCALE GENOMIC DNA]</scope>
    <source>
        <strain evidence="2">JCM 11117</strain>
    </source>
</reference>
<protein>
    <recommendedName>
        <fullName evidence="3">Transcriptional regulator</fullName>
    </recommendedName>
</protein>
<accession>A0ABP3YPW1</accession>
<comment type="caution">
    <text evidence="1">The sequence shown here is derived from an EMBL/GenBank/DDBJ whole genome shotgun (WGS) entry which is preliminary data.</text>
</comment>